<dbReference type="AlphaFoldDB" id="A0A0D0BAD3"/>
<protein>
    <submittedName>
        <fullName evidence="1">Uncharacterized protein</fullName>
    </submittedName>
</protein>
<dbReference type="InParanoid" id="A0A0D0BAD3"/>
<sequence>MDIRLKTEQILLTNWHVLEVSSGTKFKYRCEAKRRKGTYRVTTYKNLTLFQREQSRKIPSSRIEQA</sequence>
<dbReference type="HOGENOM" id="CLU_2832912_0_0_1"/>
<reference evidence="2" key="2">
    <citation type="submission" date="2015-01" db="EMBL/GenBank/DDBJ databases">
        <title>Evolutionary Origins and Diversification of the Mycorrhizal Mutualists.</title>
        <authorList>
            <consortium name="DOE Joint Genome Institute"/>
            <consortium name="Mycorrhizal Genomics Consortium"/>
            <person name="Kohler A."/>
            <person name="Kuo A."/>
            <person name="Nagy L.G."/>
            <person name="Floudas D."/>
            <person name="Copeland A."/>
            <person name="Barry K.W."/>
            <person name="Cichocki N."/>
            <person name="Veneault-Fourrey C."/>
            <person name="LaButti K."/>
            <person name="Lindquist E.A."/>
            <person name="Lipzen A."/>
            <person name="Lundell T."/>
            <person name="Morin E."/>
            <person name="Murat C."/>
            <person name="Riley R."/>
            <person name="Ohm R."/>
            <person name="Sun H."/>
            <person name="Tunlid A."/>
            <person name="Henrissat B."/>
            <person name="Grigoriev I.V."/>
            <person name="Hibbett D.S."/>
            <person name="Martin F."/>
        </authorList>
    </citation>
    <scope>NUCLEOTIDE SEQUENCE [LARGE SCALE GENOMIC DNA]</scope>
    <source>
        <strain evidence="2">UH-Slu-Lm8-n1</strain>
    </source>
</reference>
<proteinExistence type="predicted"/>
<gene>
    <name evidence="1" type="ORF">CY34DRAFT_803948</name>
</gene>
<name>A0A0D0BAD3_9AGAM</name>
<keyword evidence="2" id="KW-1185">Reference proteome</keyword>
<evidence type="ECO:0000313" key="2">
    <source>
        <dbReference type="Proteomes" id="UP000054485"/>
    </source>
</evidence>
<reference evidence="1 2" key="1">
    <citation type="submission" date="2014-04" db="EMBL/GenBank/DDBJ databases">
        <authorList>
            <consortium name="DOE Joint Genome Institute"/>
            <person name="Kuo A."/>
            <person name="Ruytinx J."/>
            <person name="Rineau F."/>
            <person name="Colpaert J."/>
            <person name="Kohler A."/>
            <person name="Nagy L.G."/>
            <person name="Floudas D."/>
            <person name="Copeland A."/>
            <person name="Barry K.W."/>
            <person name="Cichocki N."/>
            <person name="Veneault-Fourrey C."/>
            <person name="LaButti K."/>
            <person name="Lindquist E.A."/>
            <person name="Lipzen A."/>
            <person name="Lundell T."/>
            <person name="Morin E."/>
            <person name="Murat C."/>
            <person name="Sun H."/>
            <person name="Tunlid A."/>
            <person name="Henrissat B."/>
            <person name="Grigoriev I.V."/>
            <person name="Hibbett D.S."/>
            <person name="Martin F."/>
            <person name="Nordberg H.P."/>
            <person name="Cantor M.N."/>
            <person name="Hua S.X."/>
        </authorList>
    </citation>
    <scope>NUCLEOTIDE SEQUENCE [LARGE SCALE GENOMIC DNA]</scope>
    <source>
        <strain evidence="1 2">UH-Slu-Lm8-n1</strain>
    </source>
</reference>
<evidence type="ECO:0000313" key="1">
    <source>
        <dbReference type="EMBL" id="KIK43282.1"/>
    </source>
</evidence>
<dbReference type="Proteomes" id="UP000054485">
    <property type="component" value="Unassembled WGS sequence"/>
</dbReference>
<organism evidence="1 2">
    <name type="scientific">Suillus luteus UH-Slu-Lm8-n1</name>
    <dbReference type="NCBI Taxonomy" id="930992"/>
    <lineage>
        <taxon>Eukaryota</taxon>
        <taxon>Fungi</taxon>
        <taxon>Dikarya</taxon>
        <taxon>Basidiomycota</taxon>
        <taxon>Agaricomycotina</taxon>
        <taxon>Agaricomycetes</taxon>
        <taxon>Agaricomycetidae</taxon>
        <taxon>Boletales</taxon>
        <taxon>Suillineae</taxon>
        <taxon>Suillaceae</taxon>
        <taxon>Suillus</taxon>
    </lineage>
</organism>
<dbReference type="EMBL" id="KN835216">
    <property type="protein sequence ID" value="KIK43282.1"/>
    <property type="molecule type" value="Genomic_DNA"/>
</dbReference>
<accession>A0A0D0BAD3</accession>